<keyword evidence="2" id="KW-1185">Reference proteome</keyword>
<organism evidence="1 2">
    <name type="scientific">Paenibacillus hemerocallicola</name>
    <dbReference type="NCBI Taxonomy" id="1172614"/>
    <lineage>
        <taxon>Bacteria</taxon>
        <taxon>Bacillati</taxon>
        <taxon>Bacillota</taxon>
        <taxon>Bacilli</taxon>
        <taxon>Bacillales</taxon>
        <taxon>Paenibacillaceae</taxon>
        <taxon>Paenibacillus</taxon>
    </lineage>
</organism>
<dbReference type="Gene3D" id="2.70.98.10">
    <property type="match status" value="1"/>
</dbReference>
<dbReference type="Proteomes" id="UP000307943">
    <property type="component" value="Unassembled WGS sequence"/>
</dbReference>
<protein>
    <submittedName>
        <fullName evidence="1">DUF4432 family protein</fullName>
    </submittedName>
</protein>
<dbReference type="RefSeq" id="WP_139604368.1">
    <property type="nucleotide sequence ID" value="NZ_VDCQ01000033.1"/>
</dbReference>
<name>A0A5C4T507_9BACL</name>
<dbReference type="EMBL" id="VDCQ01000033">
    <property type="protein sequence ID" value="TNJ64118.1"/>
    <property type="molecule type" value="Genomic_DNA"/>
</dbReference>
<dbReference type="Pfam" id="PF14486">
    <property type="entry name" value="DUF4432"/>
    <property type="match status" value="1"/>
</dbReference>
<dbReference type="AlphaFoldDB" id="A0A5C4T507"/>
<dbReference type="InterPro" id="IPR027839">
    <property type="entry name" value="DUF4432"/>
</dbReference>
<dbReference type="GO" id="GO:0030246">
    <property type="term" value="F:carbohydrate binding"/>
    <property type="evidence" value="ECO:0007669"/>
    <property type="project" value="InterPro"/>
</dbReference>
<dbReference type="InterPro" id="IPR014718">
    <property type="entry name" value="GH-type_carb-bd"/>
</dbReference>
<comment type="caution">
    <text evidence="1">The sequence shown here is derived from an EMBL/GenBank/DDBJ whole genome shotgun (WGS) entry which is preliminary data.</text>
</comment>
<evidence type="ECO:0000313" key="1">
    <source>
        <dbReference type="EMBL" id="TNJ64118.1"/>
    </source>
</evidence>
<proteinExistence type="predicted"/>
<reference evidence="1 2" key="1">
    <citation type="submission" date="2019-05" db="EMBL/GenBank/DDBJ databases">
        <title>We sequenced the genome of Paenibacillus hemerocallicola KCTC 33185 for further insight into its adaptation and study the phylogeny of Paenibacillus.</title>
        <authorList>
            <person name="Narsing Rao M.P."/>
        </authorList>
    </citation>
    <scope>NUCLEOTIDE SEQUENCE [LARGE SCALE GENOMIC DNA]</scope>
    <source>
        <strain evidence="1 2">KCTC 33185</strain>
    </source>
</reference>
<dbReference type="CDD" id="cd09023">
    <property type="entry name" value="Aldose_epim_Ec_c4013"/>
    <property type="match status" value="1"/>
</dbReference>
<evidence type="ECO:0000313" key="2">
    <source>
        <dbReference type="Proteomes" id="UP000307943"/>
    </source>
</evidence>
<accession>A0A5C4T507</accession>
<gene>
    <name evidence="1" type="ORF">FE784_21870</name>
</gene>
<sequence>MRLYGKEWTRRELEARVGNMGQIGGIRRLRHQEGKEAGVEVIQLRTGAGLVFEVTPEKGLDVSLAELFGAPVSWQSPNGNVHPMHYEPKGADWLRTASGGLLMTCGLVHAGSPSVDDTGSYGLHGRAHHTPARLVSAAEQWAGDELELRVSGTVEETSIAGDKLRLSREISAKMGENRIVIRDTVENFGFKSAPHLMLYHFNFGFPLLGEQTTVTFPPATLSPRDPDYSTDRHEHWETPDGEAVERVYYHRLLRDKLEDSGMAEVHIRNPSFPIGGLSRPLSVKLRWSAHTLPLLVQWRMPGAGDHVLGLEPSNCVVGGREAVEQDLGSLPCLKPGESVHYMLELIMEY</sequence>
<dbReference type="OrthoDB" id="9791280at2"/>